<feature type="compositionally biased region" description="Basic and acidic residues" evidence="1">
    <location>
        <begin position="52"/>
        <end position="62"/>
    </location>
</feature>
<evidence type="ECO:0000313" key="2">
    <source>
        <dbReference type="EMBL" id="KAF6198035.1"/>
    </source>
</evidence>
<feature type="compositionally biased region" description="Basic and acidic residues" evidence="1">
    <location>
        <begin position="98"/>
        <end position="108"/>
    </location>
</feature>
<organism evidence="2 3">
    <name type="scientific">Apolygus lucorum</name>
    <name type="common">Small green plant bug</name>
    <name type="synonym">Lygocoris lucorum</name>
    <dbReference type="NCBI Taxonomy" id="248454"/>
    <lineage>
        <taxon>Eukaryota</taxon>
        <taxon>Metazoa</taxon>
        <taxon>Ecdysozoa</taxon>
        <taxon>Arthropoda</taxon>
        <taxon>Hexapoda</taxon>
        <taxon>Insecta</taxon>
        <taxon>Pterygota</taxon>
        <taxon>Neoptera</taxon>
        <taxon>Paraneoptera</taxon>
        <taxon>Hemiptera</taxon>
        <taxon>Heteroptera</taxon>
        <taxon>Panheteroptera</taxon>
        <taxon>Cimicomorpha</taxon>
        <taxon>Miridae</taxon>
        <taxon>Mirini</taxon>
        <taxon>Apolygus</taxon>
    </lineage>
</organism>
<sequence>MVDHSSLSLDSGFFDQIMSQQRQLEEESQHVNEKGEEEEARCDSADCASKSENVEMIEHEEGGGGGGDEPTIKKFKEGHVSDEDAEVERILGAQGEKIMQDEVTTREEKEEEEQREQENEDEKGEQQGYDEVGTMRIVDKENEEMLMGGGITPTCLPSVNMPRGITSGTLIVLLSGSIIVGMS</sequence>
<feature type="region of interest" description="Disordered" evidence="1">
    <location>
        <begin position="1"/>
        <end position="129"/>
    </location>
</feature>
<reference evidence="2" key="1">
    <citation type="journal article" date="2021" name="Mol. Ecol. Resour.">
        <title>Apolygus lucorum genome provides insights into omnivorousness and mesophyll feeding.</title>
        <authorList>
            <person name="Liu Y."/>
            <person name="Liu H."/>
            <person name="Wang H."/>
            <person name="Huang T."/>
            <person name="Liu B."/>
            <person name="Yang B."/>
            <person name="Yin L."/>
            <person name="Li B."/>
            <person name="Zhang Y."/>
            <person name="Zhang S."/>
            <person name="Jiang F."/>
            <person name="Zhang X."/>
            <person name="Ren Y."/>
            <person name="Wang B."/>
            <person name="Wang S."/>
            <person name="Lu Y."/>
            <person name="Wu K."/>
            <person name="Fan W."/>
            <person name="Wang G."/>
        </authorList>
    </citation>
    <scope>NUCLEOTIDE SEQUENCE</scope>
    <source>
        <strain evidence="2">12Hb</strain>
    </source>
</reference>
<dbReference type="EMBL" id="WIXP02000016">
    <property type="protein sequence ID" value="KAF6198035.1"/>
    <property type="molecule type" value="Genomic_DNA"/>
</dbReference>
<comment type="caution">
    <text evidence="2">The sequence shown here is derived from an EMBL/GenBank/DDBJ whole genome shotgun (WGS) entry which is preliminary data.</text>
</comment>
<feature type="compositionally biased region" description="Acidic residues" evidence="1">
    <location>
        <begin position="109"/>
        <end position="123"/>
    </location>
</feature>
<evidence type="ECO:0000313" key="3">
    <source>
        <dbReference type="Proteomes" id="UP000466442"/>
    </source>
</evidence>
<proteinExistence type="predicted"/>
<feature type="compositionally biased region" description="Basic and acidic residues" evidence="1">
    <location>
        <begin position="70"/>
        <end position="82"/>
    </location>
</feature>
<accession>A0A8S9WRI3</accession>
<gene>
    <name evidence="2" type="ORF">GE061_007780</name>
</gene>
<dbReference type="Proteomes" id="UP000466442">
    <property type="component" value="Linkage Group LG16"/>
</dbReference>
<evidence type="ECO:0000256" key="1">
    <source>
        <dbReference type="SAM" id="MobiDB-lite"/>
    </source>
</evidence>
<dbReference type="AlphaFoldDB" id="A0A8S9WRI3"/>
<feature type="compositionally biased region" description="Basic and acidic residues" evidence="1">
    <location>
        <begin position="23"/>
        <end position="34"/>
    </location>
</feature>
<protein>
    <submittedName>
        <fullName evidence="2">Uncharacterized protein</fullName>
    </submittedName>
</protein>
<name>A0A8S9WRI3_APOLU</name>
<keyword evidence="3" id="KW-1185">Reference proteome</keyword>